<name>A0ABU3VK82_9RHOB</name>
<organism evidence="1 2">
    <name type="scientific">Sedimentitalea todarodis</name>
    <dbReference type="NCBI Taxonomy" id="1631240"/>
    <lineage>
        <taxon>Bacteria</taxon>
        <taxon>Pseudomonadati</taxon>
        <taxon>Pseudomonadota</taxon>
        <taxon>Alphaproteobacteria</taxon>
        <taxon>Rhodobacterales</taxon>
        <taxon>Paracoccaceae</taxon>
        <taxon>Sedimentitalea</taxon>
    </lineage>
</organism>
<protein>
    <recommendedName>
        <fullName evidence="3">Glycosyltransferase 2-like domain-containing protein</fullName>
    </recommendedName>
</protein>
<evidence type="ECO:0000313" key="1">
    <source>
        <dbReference type="EMBL" id="MDU9006556.1"/>
    </source>
</evidence>
<dbReference type="EMBL" id="JASMWN010000025">
    <property type="protein sequence ID" value="MDU9006556.1"/>
    <property type="molecule type" value="Genomic_DNA"/>
</dbReference>
<dbReference type="SUPFAM" id="SSF53448">
    <property type="entry name" value="Nucleotide-diphospho-sugar transferases"/>
    <property type="match status" value="1"/>
</dbReference>
<keyword evidence="2" id="KW-1185">Reference proteome</keyword>
<dbReference type="InterPro" id="IPR029044">
    <property type="entry name" value="Nucleotide-diphossugar_trans"/>
</dbReference>
<evidence type="ECO:0000313" key="2">
    <source>
        <dbReference type="Proteomes" id="UP001255416"/>
    </source>
</evidence>
<evidence type="ECO:0008006" key="3">
    <source>
        <dbReference type="Google" id="ProtNLM"/>
    </source>
</evidence>
<dbReference type="Proteomes" id="UP001255416">
    <property type="component" value="Unassembled WGS sequence"/>
</dbReference>
<comment type="caution">
    <text evidence="1">The sequence shown here is derived from an EMBL/GenBank/DDBJ whole genome shotgun (WGS) entry which is preliminary data.</text>
</comment>
<dbReference type="RefSeq" id="WP_316781719.1">
    <property type="nucleotide sequence ID" value="NZ_JASMWN010000025.1"/>
</dbReference>
<accession>A0ABU3VK82</accession>
<proteinExistence type="predicted"/>
<reference evidence="2" key="1">
    <citation type="submission" date="2023-05" db="EMBL/GenBank/DDBJ databases">
        <title>Sedimentitalea sp. nov. JM2-8.</title>
        <authorList>
            <person name="Huang J."/>
        </authorList>
    </citation>
    <scope>NUCLEOTIDE SEQUENCE [LARGE SCALE GENOMIC DNA]</scope>
    <source>
        <strain evidence="2">KHS03</strain>
    </source>
</reference>
<gene>
    <name evidence="1" type="ORF">QO231_22220</name>
</gene>
<sequence>MITLQKLTFPEPGICTEHDLYFRPRGAFGFSQSANEIWLNQGSLLVLDTYFNLLNIGKWHAGCALDGLYVELTGHGRIELRAFQAIPGQSWEILACEVITMSPGVPYRADLSHYAERSVRGLIYLEVKALDEGGATITGGRFATDTKLATPPRLAVSITTFKREDEVRRTVARLQTFLGSYEFGENVHVQVVDNGQSAKIPETGKVTPMDNPNYGGAGGFARGLIEAERAGFSHCLFMDDDASFHMENIARTYAFLALSRDPKNAVSGAMINNTHKWAMWENGAFFDGSCQPMFCGVDLRNRDAVFGMENESATLNPPTLYGGWWFFAFAIDQVRHHPFPFFVRGDDISFSLMNDFDITTLNGVVSFQDDFSEKESPQTLYLDLRNHLIHHMVSDKLARRPLGTAKIAIRFIMRSLLRFHYDSARAQLLSWQDTMEGPGFFDENIDMAARRATIKEMTQTEVWRDLAPEDKIERRRQTLKPHDKRHRLGLWTLNGHLVPFSARRWDRIVLGIGERGIVFPAFGASRITYLNTAADKGYTVAQSKAQFFAIAWQMTRTLWRFTRGYKALKRQYRDGYDAMTTRGYWQDKLTLPPANPDTFREPIVSRAKQISASV</sequence>
<dbReference type="Gene3D" id="3.90.550.60">
    <property type="match status" value="1"/>
</dbReference>